<feature type="transmembrane region" description="Helical" evidence="9">
    <location>
        <begin position="217"/>
        <end position="241"/>
    </location>
</feature>
<dbReference type="GO" id="GO:0005886">
    <property type="term" value="C:plasma membrane"/>
    <property type="evidence" value="ECO:0007669"/>
    <property type="project" value="TreeGrafter"/>
</dbReference>
<feature type="transmembrane region" description="Helical" evidence="9">
    <location>
        <begin position="86"/>
        <end position="104"/>
    </location>
</feature>
<dbReference type="GO" id="GO:0005789">
    <property type="term" value="C:endoplasmic reticulum membrane"/>
    <property type="evidence" value="ECO:0007669"/>
    <property type="project" value="TreeGrafter"/>
</dbReference>
<dbReference type="InterPro" id="IPR025749">
    <property type="entry name" value="Sphingomyelin_synth-like_dom"/>
</dbReference>
<evidence type="ECO:0000259" key="10">
    <source>
        <dbReference type="Pfam" id="PF14360"/>
    </source>
</evidence>
<evidence type="ECO:0000256" key="4">
    <source>
        <dbReference type="ARBA" id="ARBA00022692"/>
    </source>
</evidence>
<dbReference type="GO" id="GO:0006686">
    <property type="term" value="P:sphingomyelin biosynthetic process"/>
    <property type="evidence" value="ECO:0007669"/>
    <property type="project" value="TreeGrafter"/>
</dbReference>
<sequence length="303" mass="34625">VHENMSSWEKIKKLMSPSTDSPTDDPDFPNEKLKTVLAFLFLQVSFVLIVTSIALTHDRVPDRDSVPPLPDIVLDNITPLPELMRLPDVLVIITLFLAGVLILFHQHRWIVARRMFIILGVLYLMRSVSIYVTVLPISNRTVYCAPKTNITTFPVLAHRVWELLAGGGLQISGMKKSCGDYIYSGHTAMLVIGMLVYKEYSPQRLWPIQWLTWAMAWGGMGILLLAHGHYTIDVIIGYYVATRMFWTYHSLASDPSLKTKSSRNYHSEVWWFRIFQFFEANVGGPLPNKYSFPVPFRSLPKLP</sequence>
<evidence type="ECO:0000256" key="6">
    <source>
        <dbReference type="ARBA" id="ARBA00022989"/>
    </source>
</evidence>
<gene>
    <name evidence="11" type="ORF">AFUS01_LOCUS12023</name>
</gene>
<keyword evidence="5" id="KW-0746">Sphingolipid metabolism</keyword>
<keyword evidence="3" id="KW-0808">Transferase</keyword>
<dbReference type="PANTHER" id="PTHR21290">
    <property type="entry name" value="SPHINGOMYELIN SYNTHETASE"/>
    <property type="match status" value="1"/>
</dbReference>
<dbReference type="PANTHER" id="PTHR21290:SF27">
    <property type="entry name" value="PHOSPHATIDYLCHOLINE:CERAMIDE CHOLINEPHOSPHOTRANSFERASE 1"/>
    <property type="match status" value="1"/>
</dbReference>
<comment type="similarity">
    <text evidence="2">Belongs to the sphingomyelin synthase family.</text>
</comment>
<evidence type="ECO:0000313" key="12">
    <source>
        <dbReference type="Proteomes" id="UP000708208"/>
    </source>
</evidence>
<feature type="transmembrane region" description="Helical" evidence="9">
    <location>
        <begin position="36"/>
        <end position="55"/>
    </location>
</feature>
<accession>A0A8J2NXW6</accession>
<evidence type="ECO:0000256" key="3">
    <source>
        <dbReference type="ARBA" id="ARBA00022679"/>
    </source>
</evidence>
<comment type="caution">
    <text evidence="11">The sequence shown here is derived from an EMBL/GenBank/DDBJ whole genome shotgun (WGS) entry which is preliminary data.</text>
</comment>
<dbReference type="CDD" id="cd01610">
    <property type="entry name" value="PAP2_like"/>
    <property type="match status" value="1"/>
</dbReference>
<comment type="subcellular location">
    <subcellularLocation>
        <location evidence="1">Membrane</location>
        <topology evidence="1">Multi-pass membrane protein</topology>
    </subcellularLocation>
</comment>
<feature type="transmembrane region" description="Helical" evidence="9">
    <location>
        <begin position="116"/>
        <end position="138"/>
    </location>
</feature>
<keyword evidence="4 9" id="KW-0812">Transmembrane</keyword>
<evidence type="ECO:0000256" key="7">
    <source>
        <dbReference type="ARBA" id="ARBA00023098"/>
    </source>
</evidence>
<name>A0A8J2NXW6_9HEXA</name>
<protein>
    <recommendedName>
        <fullName evidence="10">Sphingomyelin synthase-like domain-containing protein</fullName>
    </recommendedName>
</protein>
<dbReference type="GO" id="GO:0046513">
    <property type="term" value="P:ceramide biosynthetic process"/>
    <property type="evidence" value="ECO:0007669"/>
    <property type="project" value="TreeGrafter"/>
</dbReference>
<evidence type="ECO:0000256" key="2">
    <source>
        <dbReference type="ARBA" id="ARBA00005441"/>
    </source>
</evidence>
<evidence type="ECO:0000256" key="8">
    <source>
        <dbReference type="ARBA" id="ARBA00023136"/>
    </source>
</evidence>
<proteinExistence type="inferred from homology"/>
<dbReference type="EMBL" id="CAJVCH010093567">
    <property type="protein sequence ID" value="CAG7722913.1"/>
    <property type="molecule type" value="Genomic_DNA"/>
</dbReference>
<dbReference type="GO" id="GO:0000139">
    <property type="term" value="C:Golgi membrane"/>
    <property type="evidence" value="ECO:0007669"/>
    <property type="project" value="TreeGrafter"/>
</dbReference>
<evidence type="ECO:0000256" key="9">
    <source>
        <dbReference type="SAM" id="Phobius"/>
    </source>
</evidence>
<feature type="domain" description="Sphingomyelin synthase-like" evidence="10">
    <location>
        <begin position="177"/>
        <end position="250"/>
    </location>
</feature>
<keyword evidence="8 9" id="KW-0472">Membrane</keyword>
<evidence type="ECO:0000313" key="11">
    <source>
        <dbReference type="EMBL" id="CAG7722913.1"/>
    </source>
</evidence>
<keyword evidence="7" id="KW-0443">Lipid metabolism</keyword>
<reference evidence="11" key="1">
    <citation type="submission" date="2021-06" db="EMBL/GenBank/DDBJ databases">
        <authorList>
            <person name="Hodson N. C."/>
            <person name="Mongue J. A."/>
            <person name="Jaron S. K."/>
        </authorList>
    </citation>
    <scope>NUCLEOTIDE SEQUENCE</scope>
</reference>
<dbReference type="GO" id="GO:0033188">
    <property type="term" value="F:sphingomyelin synthase activity"/>
    <property type="evidence" value="ECO:0007669"/>
    <property type="project" value="TreeGrafter"/>
</dbReference>
<dbReference type="InterPro" id="IPR045221">
    <property type="entry name" value="Sphingomyelin_synth-like"/>
</dbReference>
<keyword evidence="12" id="KW-1185">Reference proteome</keyword>
<dbReference type="AlphaFoldDB" id="A0A8J2NXW6"/>
<dbReference type="Pfam" id="PF14360">
    <property type="entry name" value="PAP2_C"/>
    <property type="match status" value="1"/>
</dbReference>
<keyword evidence="6 9" id="KW-1133">Transmembrane helix</keyword>
<dbReference type="OrthoDB" id="422827at2759"/>
<dbReference type="GO" id="GO:0047493">
    <property type="term" value="F:ceramide cholinephosphotransferase activity"/>
    <property type="evidence" value="ECO:0007669"/>
    <property type="project" value="TreeGrafter"/>
</dbReference>
<feature type="non-terminal residue" evidence="11">
    <location>
        <position position="1"/>
    </location>
</feature>
<dbReference type="Proteomes" id="UP000708208">
    <property type="component" value="Unassembled WGS sequence"/>
</dbReference>
<evidence type="ECO:0000256" key="5">
    <source>
        <dbReference type="ARBA" id="ARBA00022919"/>
    </source>
</evidence>
<evidence type="ECO:0000256" key="1">
    <source>
        <dbReference type="ARBA" id="ARBA00004141"/>
    </source>
</evidence>
<organism evidence="11 12">
    <name type="scientific">Allacma fusca</name>
    <dbReference type="NCBI Taxonomy" id="39272"/>
    <lineage>
        <taxon>Eukaryota</taxon>
        <taxon>Metazoa</taxon>
        <taxon>Ecdysozoa</taxon>
        <taxon>Arthropoda</taxon>
        <taxon>Hexapoda</taxon>
        <taxon>Collembola</taxon>
        <taxon>Symphypleona</taxon>
        <taxon>Sminthuridae</taxon>
        <taxon>Allacma</taxon>
    </lineage>
</organism>